<evidence type="ECO:0000256" key="4">
    <source>
        <dbReference type="ARBA" id="ARBA00022692"/>
    </source>
</evidence>
<dbReference type="InterPro" id="IPR036259">
    <property type="entry name" value="MFS_trans_sf"/>
</dbReference>
<dbReference type="InterPro" id="IPR011701">
    <property type="entry name" value="MFS"/>
</dbReference>
<evidence type="ECO:0000256" key="8">
    <source>
        <dbReference type="SAM" id="Phobius"/>
    </source>
</evidence>
<dbReference type="InterPro" id="IPR052599">
    <property type="entry name" value="SLC43A_AATransporter"/>
</dbReference>
<dbReference type="Pfam" id="PF07690">
    <property type="entry name" value="MFS_1"/>
    <property type="match status" value="1"/>
</dbReference>
<feature type="transmembrane region" description="Helical" evidence="8">
    <location>
        <begin position="297"/>
        <end position="319"/>
    </location>
</feature>
<evidence type="ECO:0000256" key="1">
    <source>
        <dbReference type="ARBA" id="ARBA00004141"/>
    </source>
</evidence>
<proteinExistence type="inferred from homology"/>
<dbReference type="Gene3D" id="1.20.1250.20">
    <property type="entry name" value="MFS general substrate transporter like domains"/>
    <property type="match status" value="1"/>
</dbReference>
<dbReference type="GO" id="GO:0016020">
    <property type="term" value="C:membrane"/>
    <property type="evidence" value="ECO:0007669"/>
    <property type="project" value="UniProtKB-SubCell"/>
</dbReference>
<reference evidence="9 10" key="1">
    <citation type="journal article" date="2012" name="BMC Genomics">
        <title>Comparative genomic analysis and phylogenetic position of Theileria equi.</title>
        <authorList>
            <person name="Kappmeyer L.S."/>
            <person name="Thiagarajan M."/>
            <person name="Herndon D.R."/>
            <person name="Ramsay J.D."/>
            <person name="Caler E."/>
            <person name="Djikeng A."/>
            <person name="Gillespie J.J."/>
            <person name="Lau A.O."/>
            <person name="Roalson E.H."/>
            <person name="Silva J.C."/>
            <person name="Silva M.G."/>
            <person name="Suarez C.E."/>
            <person name="Ueti M.W."/>
            <person name="Nene V.M."/>
            <person name="Mealey R.H."/>
            <person name="Knowles D.P."/>
            <person name="Brayton K.A."/>
        </authorList>
    </citation>
    <scope>NUCLEOTIDE SEQUENCE [LARGE SCALE GENOMIC DNA]</scope>
    <source>
        <strain evidence="9 10">WA</strain>
    </source>
</reference>
<feature type="transmembrane region" description="Helical" evidence="8">
    <location>
        <begin position="146"/>
        <end position="166"/>
    </location>
</feature>
<dbReference type="EMBL" id="CP001669">
    <property type="protein sequence ID" value="AFZ80237.1"/>
    <property type="molecule type" value="Genomic_DNA"/>
</dbReference>
<keyword evidence="6 8" id="KW-1133">Transmembrane helix</keyword>
<dbReference type="PANTHER" id="PTHR20772:SF2">
    <property type="entry name" value="PROTEIN FMP42"/>
    <property type="match status" value="1"/>
</dbReference>
<evidence type="ECO:0000256" key="5">
    <source>
        <dbReference type="ARBA" id="ARBA00022970"/>
    </source>
</evidence>
<dbReference type="VEuPathDB" id="PiroplasmaDB:BEWA_030900"/>
<keyword evidence="5" id="KW-0029">Amino-acid transport</keyword>
<dbReference type="Proteomes" id="UP000031512">
    <property type="component" value="Chromosome 1"/>
</dbReference>
<dbReference type="AlphaFoldDB" id="L0AXD1"/>
<accession>L0AXD1</accession>
<dbReference type="SUPFAM" id="SSF103473">
    <property type="entry name" value="MFS general substrate transporter"/>
    <property type="match status" value="1"/>
</dbReference>
<name>L0AXD1_THEEQ</name>
<sequence>MDPNSTSSDGGHKAKSITNYNAVARHYTGLNRYIIILLYCIPISVASSIYFNWSSVSRLLIRAGIYEWHCSSADIAEKSAHKIKCEVQRLKISHLLVLTRSCDMAVSVLTGSLVDKFSQRYVMLAGNIFLILGWLALAFNGQDDRLVLFAFCCIGLCASCVFMSALNVISLFSDSSGLAICFVVSVADDISTNIPLILNGMFTLFGPDGFERVCIFYIFFSVVPTMIIGLTAMPVKSWTTCIKEYERTIKPALEMNDSTLSISEETNNAPEDMKEYTAESPKRKNLKASIQDLSQSAILYLATPRFVIILICFIITNFSNIFMSNLFLKYYDDDEDVEFMSEILLSAQFIPGLILGHLFDRFSASKVNYSLNVLSILAFVLLYVHNTTTGYMFCFLQAILICVDFSTLMVYINLLFPAEHMTTITGFTLFFDGFVSLMLSYADDAMLEATTDIPIFISFGLLLVRLLLFIYLHHMINEEELTGRCVSDQGNCEVALA</sequence>
<feature type="transmembrane region" description="Helical" evidence="8">
    <location>
        <begin position="366"/>
        <end position="384"/>
    </location>
</feature>
<evidence type="ECO:0000313" key="10">
    <source>
        <dbReference type="Proteomes" id="UP000031512"/>
    </source>
</evidence>
<protein>
    <submittedName>
        <fullName evidence="9">Uncharacterized protein</fullName>
    </submittedName>
</protein>
<feature type="transmembrane region" description="Helical" evidence="8">
    <location>
        <begin position="453"/>
        <end position="472"/>
    </location>
</feature>
<dbReference type="STRING" id="1537102.L0AXD1"/>
<feature type="transmembrane region" description="Helical" evidence="8">
    <location>
        <begin position="121"/>
        <end position="140"/>
    </location>
</feature>
<dbReference type="RefSeq" id="XP_004829903.1">
    <property type="nucleotide sequence ID" value="XM_004829846.1"/>
</dbReference>
<dbReference type="CDD" id="cd06174">
    <property type="entry name" value="MFS"/>
    <property type="match status" value="1"/>
</dbReference>
<keyword evidence="4 8" id="KW-0812">Transmembrane</keyword>
<dbReference type="eggNOG" id="ENOG502QYZ8">
    <property type="taxonomic scope" value="Eukaryota"/>
</dbReference>
<evidence type="ECO:0000256" key="7">
    <source>
        <dbReference type="ARBA" id="ARBA00023136"/>
    </source>
</evidence>
<evidence type="ECO:0000256" key="6">
    <source>
        <dbReference type="ARBA" id="ARBA00022989"/>
    </source>
</evidence>
<evidence type="ECO:0000256" key="2">
    <source>
        <dbReference type="ARBA" id="ARBA00006595"/>
    </source>
</evidence>
<dbReference type="PANTHER" id="PTHR20772">
    <property type="entry name" value="PROTEIN FMP42"/>
    <property type="match status" value="1"/>
</dbReference>
<dbReference type="GO" id="GO:0022857">
    <property type="term" value="F:transmembrane transporter activity"/>
    <property type="evidence" value="ECO:0007669"/>
    <property type="project" value="InterPro"/>
</dbReference>
<comment type="subcellular location">
    <subcellularLocation>
        <location evidence="1">Membrane</location>
        <topology evidence="1">Multi-pass membrane protein</topology>
    </subcellularLocation>
</comment>
<feature type="transmembrane region" description="Helical" evidence="8">
    <location>
        <begin position="424"/>
        <end position="441"/>
    </location>
</feature>
<organism evidence="9 10">
    <name type="scientific">Theileria equi strain WA</name>
    <dbReference type="NCBI Taxonomy" id="1537102"/>
    <lineage>
        <taxon>Eukaryota</taxon>
        <taxon>Sar</taxon>
        <taxon>Alveolata</taxon>
        <taxon>Apicomplexa</taxon>
        <taxon>Aconoidasida</taxon>
        <taxon>Piroplasmida</taxon>
        <taxon>Theileriidae</taxon>
        <taxon>Theileria</taxon>
    </lineage>
</organism>
<feature type="transmembrane region" description="Helical" evidence="8">
    <location>
        <begin position="210"/>
        <end position="233"/>
    </location>
</feature>
<feature type="transmembrane region" description="Helical" evidence="8">
    <location>
        <begin position="339"/>
        <end position="359"/>
    </location>
</feature>
<dbReference type="GeneID" id="15803552"/>
<gene>
    <name evidence="9" type="ORF">BEWA_030900</name>
</gene>
<keyword evidence="10" id="KW-1185">Reference proteome</keyword>
<evidence type="ECO:0000256" key="3">
    <source>
        <dbReference type="ARBA" id="ARBA00022448"/>
    </source>
</evidence>
<dbReference type="OrthoDB" id="330047at2759"/>
<feature type="transmembrane region" description="Helical" evidence="8">
    <location>
        <begin position="33"/>
        <end position="53"/>
    </location>
</feature>
<keyword evidence="7 8" id="KW-0472">Membrane</keyword>
<evidence type="ECO:0000313" key="9">
    <source>
        <dbReference type="EMBL" id="AFZ80237.1"/>
    </source>
</evidence>
<dbReference type="KEGG" id="beq:BEWA_030900"/>
<dbReference type="GO" id="GO:0006865">
    <property type="term" value="P:amino acid transport"/>
    <property type="evidence" value="ECO:0007669"/>
    <property type="project" value="UniProtKB-KW"/>
</dbReference>
<comment type="similarity">
    <text evidence="2">Belongs to the SLC43A transporter (TC 2.A.1.44) family.</text>
</comment>
<feature type="transmembrane region" description="Helical" evidence="8">
    <location>
        <begin position="390"/>
        <end position="412"/>
    </location>
</feature>
<keyword evidence="3" id="KW-0813">Transport</keyword>